<dbReference type="SMART" id="SM00225">
    <property type="entry name" value="BTB"/>
    <property type="match status" value="1"/>
</dbReference>
<dbReference type="AlphaFoldDB" id="A0A226D323"/>
<keyword evidence="3" id="KW-1185">Reference proteome</keyword>
<sequence length="298" mass="34170">MESPKPTVIKIKVTGETEEHSFKWDVQKKSVFIIRSDFRGPILSFTSGESFDKVSEFRTQIPHIHLTSTPKKCIFYSYDSKTAKFKDDDSIYSMDFIARHFSRDTLELNGTFVNCRSRPVCGFPASWDSRRKCSVQHKAVMLTMLENGEGADVMFRTNDGEEVFAHRAILSAHSPVFKTMFAAEMKEKDGVVELDDMAAPELQTFLKFMYTGEVSDADWQEYYAEIVMAADKYQIAHFKDFCATMLPDLCSWDNAVELLQLVKLHSLDGVKEKIQQFMNKDPKKMFELLNSMAEESTS</sequence>
<accession>A0A226D323</accession>
<dbReference type="PANTHER" id="PTHR46672">
    <property type="entry name" value="OS08G0495500 PROTEIN-RELATED"/>
    <property type="match status" value="1"/>
</dbReference>
<dbReference type="PROSITE" id="PS50097">
    <property type="entry name" value="BTB"/>
    <property type="match status" value="1"/>
</dbReference>
<dbReference type="Gene3D" id="3.30.710.10">
    <property type="entry name" value="Potassium Channel Kv1.1, Chain A"/>
    <property type="match status" value="1"/>
</dbReference>
<dbReference type="InterPro" id="IPR011333">
    <property type="entry name" value="SKP1/BTB/POZ_sf"/>
</dbReference>
<gene>
    <name evidence="2" type="ORF">Fcan01_25792</name>
</gene>
<dbReference type="EMBL" id="LNIX01000038">
    <property type="protein sequence ID" value="OXA39470.1"/>
    <property type="molecule type" value="Genomic_DNA"/>
</dbReference>
<dbReference type="CDD" id="cd18186">
    <property type="entry name" value="BTB_POZ_ZBTB_KLHL-like"/>
    <property type="match status" value="1"/>
</dbReference>
<dbReference type="STRING" id="158441.A0A226D323"/>
<proteinExistence type="predicted"/>
<dbReference type="OMA" id="CINWKIV"/>
<dbReference type="SUPFAM" id="SSF54695">
    <property type="entry name" value="POZ domain"/>
    <property type="match status" value="1"/>
</dbReference>
<dbReference type="InterPro" id="IPR044714">
    <property type="entry name" value="AtSIBP1-like"/>
</dbReference>
<dbReference type="InterPro" id="IPR000210">
    <property type="entry name" value="BTB/POZ_dom"/>
</dbReference>
<evidence type="ECO:0000313" key="2">
    <source>
        <dbReference type="EMBL" id="OXA39470.1"/>
    </source>
</evidence>
<dbReference type="Pfam" id="PF00651">
    <property type="entry name" value="BTB"/>
    <property type="match status" value="1"/>
</dbReference>
<organism evidence="2 3">
    <name type="scientific">Folsomia candida</name>
    <name type="common">Springtail</name>
    <dbReference type="NCBI Taxonomy" id="158441"/>
    <lineage>
        <taxon>Eukaryota</taxon>
        <taxon>Metazoa</taxon>
        <taxon>Ecdysozoa</taxon>
        <taxon>Arthropoda</taxon>
        <taxon>Hexapoda</taxon>
        <taxon>Collembola</taxon>
        <taxon>Entomobryomorpha</taxon>
        <taxon>Isotomoidea</taxon>
        <taxon>Isotomidae</taxon>
        <taxon>Proisotominae</taxon>
        <taxon>Folsomia</taxon>
    </lineage>
</organism>
<name>A0A226D323_FOLCA</name>
<reference evidence="2 3" key="1">
    <citation type="submission" date="2015-12" db="EMBL/GenBank/DDBJ databases">
        <title>The genome of Folsomia candida.</title>
        <authorList>
            <person name="Faddeeva A."/>
            <person name="Derks M.F."/>
            <person name="Anvar Y."/>
            <person name="Smit S."/>
            <person name="Van Straalen N."/>
            <person name="Roelofs D."/>
        </authorList>
    </citation>
    <scope>NUCLEOTIDE SEQUENCE [LARGE SCALE GENOMIC DNA]</scope>
    <source>
        <strain evidence="2 3">VU population</strain>
        <tissue evidence="2">Whole body</tissue>
    </source>
</reference>
<dbReference type="OrthoDB" id="6434522at2759"/>
<feature type="domain" description="BTB" evidence="1">
    <location>
        <begin position="151"/>
        <end position="218"/>
    </location>
</feature>
<comment type="caution">
    <text evidence="2">The sequence shown here is derived from an EMBL/GenBank/DDBJ whole genome shotgun (WGS) entry which is preliminary data.</text>
</comment>
<dbReference type="Proteomes" id="UP000198287">
    <property type="component" value="Unassembled WGS sequence"/>
</dbReference>
<evidence type="ECO:0000313" key="3">
    <source>
        <dbReference type="Proteomes" id="UP000198287"/>
    </source>
</evidence>
<protein>
    <submittedName>
        <fullName evidence="2">Speckle-type POZ protein</fullName>
    </submittedName>
</protein>
<evidence type="ECO:0000259" key="1">
    <source>
        <dbReference type="PROSITE" id="PS50097"/>
    </source>
</evidence>